<comment type="caution">
    <text evidence="1">The sequence shown here is derived from an EMBL/GenBank/DDBJ whole genome shotgun (WGS) entry which is preliminary data.</text>
</comment>
<organism evidence="1 2">
    <name type="scientific">Oscillibacter valericigenes</name>
    <dbReference type="NCBI Taxonomy" id="351091"/>
    <lineage>
        <taxon>Bacteria</taxon>
        <taxon>Bacillati</taxon>
        <taxon>Bacillota</taxon>
        <taxon>Clostridia</taxon>
        <taxon>Eubacteriales</taxon>
        <taxon>Oscillospiraceae</taxon>
        <taxon>Oscillibacter</taxon>
    </lineage>
</organism>
<sequence>MMYPFLQIDGDTEIVHSDTLPNGEVKVYIEKPDAKDGFHHASCFLPAYRWEDICGFTPEEIARYQEVIESTAHLILEFARQGGFENASGL</sequence>
<accession>A0ABS2FZ73</accession>
<dbReference type="Proteomes" id="UP000719500">
    <property type="component" value="Unassembled WGS sequence"/>
</dbReference>
<evidence type="ECO:0000313" key="1">
    <source>
        <dbReference type="EMBL" id="MBM6852200.1"/>
    </source>
</evidence>
<evidence type="ECO:0000313" key="2">
    <source>
        <dbReference type="Proteomes" id="UP000719500"/>
    </source>
</evidence>
<reference evidence="1 2" key="1">
    <citation type="journal article" date="2021" name="Sci. Rep.">
        <title>The distribution of antibiotic resistance genes in chicken gut microbiota commensals.</title>
        <authorList>
            <person name="Juricova H."/>
            <person name="Matiasovicova J."/>
            <person name="Kubasova T."/>
            <person name="Cejkova D."/>
            <person name="Rychlik I."/>
        </authorList>
    </citation>
    <scope>NUCLEOTIDE SEQUENCE [LARGE SCALE GENOMIC DNA]</scope>
    <source>
        <strain evidence="1 2">An411</strain>
    </source>
</reference>
<proteinExistence type="predicted"/>
<name>A0ABS2FZ73_9FIRM</name>
<protein>
    <submittedName>
        <fullName evidence="1">Uncharacterized protein</fullName>
    </submittedName>
</protein>
<keyword evidence="2" id="KW-1185">Reference proteome</keyword>
<dbReference type="EMBL" id="JACSNX010000025">
    <property type="protein sequence ID" value="MBM6852200.1"/>
    <property type="molecule type" value="Genomic_DNA"/>
</dbReference>
<gene>
    <name evidence="1" type="ORF">H9X91_12185</name>
</gene>